<gene>
    <name evidence="5" type="ORF">FSARC_3041</name>
</gene>
<feature type="region of interest" description="Disordered" evidence="3">
    <location>
        <begin position="354"/>
        <end position="374"/>
    </location>
</feature>
<dbReference type="Gene3D" id="4.10.240.10">
    <property type="entry name" value="Zn(2)-C6 fungal-type DNA-binding domain"/>
    <property type="match status" value="1"/>
</dbReference>
<feature type="domain" description="Zn(2)-C6 fungal-type" evidence="4">
    <location>
        <begin position="10"/>
        <end position="40"/>
    </location>
</feature>
<comment type="subcellular location">
    <subcellularLocation>
        <location evidence="1">Nucleus</location>
    </subcellularLocation>
</comment>
<dbReference type="GO" id="GO:0000981">
    <property type="term" value="F:DNA-binding transcription factor activity, RNA polymerase II-specific"/>
    <property type="evidence" value="ECO:0007669"/>
    <property type="project" value="InterPro"/>
</dbReference>
<evidence type="ECO:0000313" key="6">
    <source>
        <dbReference type="Proteomes" id="UP000622797"/>
    </source>
</evidence>
<dbReference type="AlphaFoldDB" id="A0A8H4U4Q9"/>
<dbReference type="Pfam" id="PF00172">
    <property type="entry name" value="Zn_clus"/>
    <property type="match status" value="1"/>
</dbReference>
<dbReference type="GO" id="GO:0008270">
    <property type="term" value="F:zinc ion binding"/>
    <property type="evidence" value="ECO:0007669"/>
    <property type="project" value="InterPro"/>
</dbReference>
<dbReference type="PROSITE" id="PS50048">
    <property type="entry name" value="ZN2_CY6_FUNGAL_2"/>
    <property type="match status" value="1"/>
</dbReference>
<dbReference type="SMART" id="SM00066">
    <property type="entry name" value="GAL4"/>
    <property type="match status" value="1"/>
</dbReference>
<dbReference type="SUPFAM" id="SSF57701">
    <property type="entry name" value="Zn2/Cys6 DNA-binding domain"/>
    <property type="match status" value="1"/>
</dbReference>
<feature type="region of interest" description="Disordered" evidence="3">
    <location>
        <begin position="51"/>
        <end position="89"/>
    </location>
</feature>
<protein>
    <recommendedName>
        <fullName evidence="4">Zn(2)-C6 fungal-type domain-containing protein</fullName>
    </recommendedName>
</protein>
<dbReference type="Proteomes" id="UP000622797">
    <property type="component" value="Unassembled WGS sequence"/>
</dbReference>
<keyword evidence="6" id="KW-1185">Reference proteome</keyword>
<accession>A0A8H4U4Q9</accession>
<dbReference type="GO" id="GO:0000976">
    <property type="term" value="F:transcription cis-regulatory region binding"/>
    <property type="evidence" value="ECO:0007669"/>
    <property type="project" value="TreeGrafter"/>
</dbReference>
<keyword evidence="2" id="KW-0539">Nucleus</keyword>
<organism evidence="5 6">
    <name type="scientific">Fusarium sarcochroum</name>
    <dbReference type="NCBI Taxonomy" id="1208366"/>
    <lineage>
        <taxon>Eukaryota</taxon>
        <taxon>Fungi</taxon>
        <taxon>Dikarya</taxon>
        <taxon>Ascomycota</taxon>
        <taxon>Pezizomycotina</taxon>
        <taxon>Sordariomycetes</taxon>
        <taxon>Hypocreomycetidae</taxon>
        <taxon>Hypocreales</taxon>
        <taxon>Nectriaceae</taxon>
        <taxon>Fusarium</taxon>
        <taxon>Fusarium lateritium species complex</taxon>
    </lineage>
</organism>
<reference evidence="5" key="2">
    <citation type="submission" date="2020-05" db="EMBL/GenBank/DDBJ databases">
        <authorList>
            <person name="Kim H.-S."/>
            <person name="Proctor R.H."/>
            <person name="Brown D.W."/>
        </authorList>
    </citation>
    <scope>NUCLEOTIDE SEQUENCE</scope>
    <source>
        <strain evidence="5">NRRL 20472</strain>
    </source>
</reference>
<dbReference type="InterPro" id="IPR021858">
    <property type="entry name" value="Fun_TF"/>
</dbReference>
<proteinExistence type="predicted"/>
<evidence type="ECO:0000256" key="1">
    <source>
        <dbReference type="ARBA" id="ARBA00004123"/>
    </source>
</evidence>
<feature type="compositionally biased region" description="Polar residues" evidence="3">
    <location>
        <begin position="60"/>
        <end position="69"/>
    </location>
</feature>
<dbReference type="PROSITE" id="PS00463">
    <property type="entry name" value="ZN2_CY6_FUNGAL_1"/>
    <property type="match status" value="1"/>
</dbReference>
<dbReference type="Pfam" id="PF11951">
    <property type="entry name" value="Fungal_trans_2"/>
    <property type="match status" value="1"/>
</dbReference>
<dbReference type="PANTHER" id="PTHR37534">
    <property type="entry name" value="TRANSCRIPTIONAL ACTIVATOR PROTEIN UGA3"/>
    <property type="match status" value="1"/>
</dbReference>
<evidence type="ECO:0000259" key="4">
    <source>
        <dbReference type="PROSITE" id="PS50048"/>
    </source>
</evidence>
<dbReference type="GO" id="GO:0045944">
    <property type="term" value="P:positive regulation of transcription by RNA polymerase II"/>
    <property type="evidence" value="ECO:0007669"/>
    <property type="project" value="TreeGrafter"/>
</dbReference>
<evidence type="ECO:0000313" key="5">
    <source>
        <dbReference type="EMBL" id="KAF4969816.1"/>
    </source>
</evidence>
<dbReference type="EMBL" id="JABEXW010000149">
    <property type="protein sequence ID" value="KAF4969816.1"/>
    <property type="molecule type" value="Genomic_DNA"/>
</dbReference>
<reference evidence="5" key="1">
    <citation type="journal article" date="2020" name="BMC Genomics">
        <title>Correction to: Identification and distribution of gene clusters required for synthesis of sphingolipid metabolism inhibitors in diverse species of the filamentous fungus Fusarium.</title>
        <authorList>
            <person name="Kim H.S."/>
            <person name="Lohmar J.M."/>
            <person name="Busman M."/>
            <person name="Brown D.W."/>
            <person name="Naumann T.A."/>
            <person name="Divon H.H."/>
            <person name="Lysoe E."/>
            <person name="Uhlig S."/>
            <person name="Proctor R.H."/>
        </authorList>
    </citation>
    <scope>NUCLEOTIDE SEQUENCE</scope>
    <source>
        <strain evidence="5">NRRL 20472</strain>
    </source>
</reference>
<evidence type="ECO:0000256" key="3">
    <source>
        <dbReference type="SAM" id="MobiDB-lite"/>
    </source>
</evidence>
<dbReference type="InterPro" id="IPR036864">
    <property type="entry name" value="Zn2-C6_fun-type_DNA-bd_sf"/>
</dbReference>
<comment type="caution">
    <text evidence="5">The sequence shown here is derived from an EMBL/GenBank/DDBJ whole genome shotgun (WGS) entry which is preliminary data.</text>
</comment>
<sequence>MESCQRRRAGCTECRRKKAKCDEKKPTCTRCAKCPNLCSYELSIKATKFKTPKHERVLTKPSTGRSSTVGLHPQPPEAHSVFSPGKDYSSPTLPSTEDTYASLPVVQDVQTSLVTYSPGQDLLTPTPTLTISYLPPSLTLQSDPRKIYYQHFVVHTATVYFPLQPDAALSLVIPAAENSPCMLGAMVAASSSQYFRLRGNPDSRNAAIMATMESLASLREAITTPAFGSHGVAILPTTLMLATTCVCAGDTATFRKHLNGALHIVRRDRSRHSLEPLWWLSLKWLVHLLLMNRLSGLPLPTRQRKGFVDWDYLLTCMPDLGRIDPATGFSRELVAALDAVCELSEPCCEEIDDTDQCSEGSPNSGKNPADQNSHQDLEKRLIKLRGKCASTIHDMAFRTELESSHRLFTNATLLCLYRRVYGLPKDHQKVQMAVDSTIESLERIDKQSRVHAQLLWPLLAAGCESTTGTQQSVITERMQAMTAQGMGSYENVLEFMRDYWKDGGDMRWDVFARQTGKDLVLF</sequence>
<dbReference type="InterPro" id="IPR001138">
    <property type="entry name" value="Zn2Cys6_DnaBD"/>
</dbReference>
<dbReference type="CDD" id="cd00067">
    <property type="entry name" value="GAL4"/>
    <property type="match status" value="1"/>
</dbReference>
<name>A0A8H4U4Q9_9HYPO</name>
<evidence type="ECO:0000256" key="2">
    <source>
        <dbReference type="ARBA" id="ARBA00023242"/>
    </source>
</evidence>
<dbReference type="GO" id="GO:0005634">
    <property type="term" value="C:nucleus"/>
    <property type="evidence" value="ECO:0007669"/>
    <property type="project" value="UniProtKB-SubCell"/>
</dbReference>
<dbReference type="PANTHER" id="PTHR37534:SF43">
    <property type="entry name" value="FINGER DOMAIN PROTEIN, PUTATIVE (AFU_ORTHOLOGUE AFUA_1G01850)-RELATED"/>
    <property type="match status" value="1"/>
</dbReference>
<feature type="compositionally biased region" description="Polar residues" evidence="3">
    <location>
        <begin position="357"/>
        <end position="372"/>
    </location>
</feature>
<dbReference type="OrthoDB" id="4064873at2759"/>